<keyword evidence="7" id="KW-1185">Reference proteome</keyword>
<evidence type="ECO:0000256" key="1">
    <source>
        <dbReference type="ARBA" id="ARBA00006821"/>
    </source>
</evidence>
<dbReference type="SUPFAM" id="SSF88713">
    <property type="entry name" value="Glycoside hydrolase/deacetylase"/>
    <property type="match status" value="1"/>
</dbReference>
<accession>A0ABX0WEH0</accession>
<dbReference type="CDD" id="cd10793">
    <property type="entry name" value="GH57N_TLGT_like"/>
    <property type="match status" value="1"/>
</dbReference>
<dbReference type="InterPro" id="IPR011330">
    <property type="entry name" value="Glyco_hydro/deAcase_b/a-brl"/>
</dbReference>
<dbReference type="Pfam" id="PF09095">
    <property type="entry name" value="AmyA-gluTrfs_C"/>
    <property type="match status" value="1"/>
</dbReference>
<comment type="caution">
    <text evidence="6">The sequence shown here is derived from an EMBL/GenBank/DDBJ whole genome shotgun (WGS) entry which is preliminary data.</text>
</comment>
<dbReference type="Proteomes" id="UP000720344">
    <property type="component" value="Unassembled WGS sequence"/>
</dbReference>
<feature type="domain" description="Alpha-amylase/4-alpha-glucanotransferase C-terminal" evidence="5">
    <location>
        <begin position="434"/>
        <end position="687"/>
    </location>
</feature>
<dbReference type="SUPFAM" id="SSF88688">
    <property type="entry name" value="Families 57/38 glycoside transferase middle domain"/>
    <property type="match status" value="1"/>
</dbReference>
<keyword evidence="2" id="KW-0119">Carbohydrate metabolism</keyword>
<feature type="domain" description="Alpha-amylase/4-alpha-glucanotransferase central" evidence="4">
    <location>
        <begin position="312"/>
        <end position="347"/>
    </location>
</feature>
<evidence type="ECO:0000259" key="4">
    <source>
        <dbReference type="Pfam" id="PF09094"/>
    </source>
</evidence>
<dbReference type="InterPro" id="IPR052046">
    <property type="entry name" value="GH57_Enzymes"/>
</dbReference>
<evidence type="ECO:0000259" key="5">
    <source>
        <dbReference type="Pfam" id="PF09095"/>
    </source>
</evidence>
<feature type="domain" description="Alpha-amylase/4-alpha-glucanotransferase central" evidence="4">
    <location>
        <begin position="371"/>
        <end position="419"/>
    </location>
</feature>
<dbReference type="Pfam" id="PF03065">
    <property type="entry name" value="Glyco_hydro_57"/>
    <property type="match status" value="1"/>
</dbReference>
<comment type="similarity">
    <text evidence="1">Belongs to the glycosyl hydrolase 57 family.</text>
</comment>
<dbReference type="InterPro" id="IPR015179">
    <property type="entry name" value="A-amylase/a-glucTrfase_C"/>
</dbReference>
<dbReference type="InterPro" id="IPR014718">
    <property type="entry name" value="GH-type_carb-bd"/>
</dbReference>
<dbReference type="PANTHER" id="PTHR36306:SF1">
    <property type="entry name" value="ALPHA-AMYLASE-RELATED"/>
    <property type="match status" value="1"/>
</dbReference>
<dbReference type="Gene3D" id="3.20.110.20">
    <property type="match status" value="1"/>
</dbReference>
<feature type="domain" description="Glycoside hydrolase family 57 N-terminal" evidence="3">
    <location>
        <begin position="9"/>
        <end position="269"/>
    </location>
</feature>
<gene>
    <name evidence="6" type="ORF">HCX48_02290</name>
</gene>
<evidence type="ECO:0000313" key="7">
    <source>
        <dbReference type="Proteomes" id="UP000720344"/>
    </source>
</evidence>
<dbReference type="PANTHER" id="PTHR36306">
    <property type="entry name" value="ALPHA-AMYLASE-RELATED-RELATED"/>
    <property type="match status" value="1"/>
</dbReference>
<reference evidence="7" key="1">
    <citation type="submission" date="2020-03" db="EMBL/GenBank/DDBJ databases">
        <title>Whole-genome sequence of the purple nonsulfur bacterium Rhodocyclus tenuis DSM112.</title>
        <authorList>
            <person name="Kyndt J.A."/>
            <person name="Meyer T.E."/>
        </authorList>
    </citation>
    <scope>NUCLEOTIDE SEQUENCE [LARGE SCALE GENOMIC DNA]</scope>
    <source>
        <strain evidence="7">DSM 112</strain>
    </source>
</reference>
<dbReference type="InterPro" id="IPR015178">
    <property type="entry name" value="A-amylase/a-glucTrfase_central"/>
</dbReference>
<dbReference type="Pfam" id="PF09094">
    <property type="entry name" value="AmyA-A_glucT_m"/>
    <property type="match status" value="2"/>
</dbReference>
<protein>
    <submittedName>
        <fullName evidence="6">DUF1926 domain-containing protein</fullName>
    </submittedName>
</protein>
<name>A0ABX0WEH0_9RHOO</name>
<dbReference type="SUPFAM" id="SSF74650">
    <property type="entry name" value="Galactose mutarotase-like"/>
    <property type="match status" value="1"/>
</dbReference>
<evidence type="ECO:0000259" key="3">
    <source>
        <dbReference type="Pfam" id="PF03065"/>
    </source>
</evidence>
<organism evidence="6 7">
    <name type="scientific">Rhodocyclus gracilis</name>
    <dbReference type="NCBI Taxonomy" id="2929842"/>
    <lineage>
        <taxon>Bacteria</taxon>
        <taxon>Pseudomonadati</taxon>
        <taxon>Pseudomonadota</taxon>
        <taxon>Betaproteobacteria</taxon>
        <taxon>Rhodocyclales</taxon>
        <taxon>Rhodocyclaceae</taxon>
        <taxon>Rhodocyclus</taxon>
    </lineage>
</organism>
<dbReference type="Gene3D" id="2.70.98.10">
    <property type="match status" value="2"/>
</dbReference>
<proteinExistence type="inferred from homology"/>
<evidence type="ECO:0000313" key="6">
    <source>
        <dbReference type="EMBL" id="NJA88052.1"/>
    </source>
</evidence>
<dbReference type="InterPro" id="IPR011013">
    <property type="entry name" value="Gal_mutarotase_sf_dom"/>
</dbReference>
<dbReference type="RefSeq" id="WP_167680710.1">
    <property type="nucleotide sequence ID" value="NZ_JAATWB010000001.1"/>
</dbReference>
<dbReference type="InterPro" id="IPR004300">
    <property type="entry name" value="Glyco_hydro_57_N"/>
</dbReference>
<dbReference type="InterPro" id="IPR028995">
    <property type="entry name" value="Glyco_hydro_57/38_cen_sf"/>
</dbReference>
<dbReference type="EMBL" id="JAATWB010000001">
    <property type="protein sequence ID" value="NJA88052.1"/>
    <property type="molecule type" value="Genomic_DNA"/>
</dbReference>
<sequence>MTQPVTLLFGVHAHQPVGNFPEVIADAHERCYRPFLHTLYAYPDFRFSVHFSGWLLDWLRQRYPEDMELLAEMVRRGQVELFGSGDTEPVLASIPARDRIGQIERLSSKLAEWTGQRPSGAWLTERVWESSVVPSLAAAGIDYVAVDDTHFLYAGQPADALDGYFSTEEGGVRLDLFAISEALRYRLPFSPAPEAVDYLASLAAAGRSAAVYFDDIEKFGVWPETHDWVYGRGWLKAFIEGVLAHPDVTTGTYADFHRQHAGRGVIYLPTASYSEMNEWTLPAAAAADYSALLAQEENAGRMARNRPFLRGGIWRNFFSRYTESNWTHKRMLGLSARLHELQTRLRADTDDHPTSASEFNKPDALSESNRLAAITELTELTDTLYRAQANDAYWHGLFGGLYLPHLRRALWNNLIALEAALDRLAPRPALGDSDVDLDGRREWLAHNAIWQLAVRDDGLAALHELSNYPLTHNFADTLRRYAEHYHSRIGDSAPPPAPGDGIASAHDIVRCKQPISSADILPDAAPRALCLDRLDGELLADYAPTAGNTQTPHAPITLRFARAGIVKSYRLIGSALEIVWHCQGLAGRSLAVELNLAMPSCDGYAGRYRLADGSVPGGFGQALHTTSASRLDLEDGVLSAALRLSLSSPATLDGQAHFTVSQSEAGFEKIMQAVELTLHWPLTSDDELLTLRLEHFALSDSSDSSATASSD</sequence>
<evidence type="ECO:0000256" key="2">
    <source>
        <dbReference type="ARBA" id="ARBA00023277"/>
    </source>
</evidence>